<gene>
    <name evidence="7" type="ORF">ACFOD6_19780</name>
</gene>
<evidence type="ECO:0000313" key="8">
    <source>
        <dbReference type="Proteomes" id="UP001595445"/>
    </source>
</evidence>
<keyword evidence="3" id="KW-0813">Transport</keyword>
<dbReference type="Pfam" id="PF00005">
    <property type="entry name" value="ABC_tran"/>
    <property type="match status" value="1"/>
</dbReference>
<dbReference type="SMART" id="SM00382">
    <property type="entry name" value="AAA"/>
    <property type="match status" value="1"/>
</dbReference>
<comment type="similarity">
    <text evidence="2">Belongs to the ABC transporter superfamily.</text>
</comment>
<evidence type="ECO:0000256" key="3">
    <source>
        <dbReference type="ARBA" id="ARBA00022448"/>
    </source>
</evidence>
<dbReference type="PROSITE" id="PS50893">
    <property type="entry name" value="ABC_TRANSPORTER_2"/>
    <property type="match status" value="1"/>
</dbReference>
<dbReference type="RefSeq" id="WP_197646281.1">
    <property type="nucleotide sequence ID" value="NZ_JAEACP010000017.1"/>
</dbReference>
<feature type="domain" description="ABC transporter" evidence="6">
    <location>
        <begin position="4"/>
        <end position="240"/>
    </location>
</feature>
<dbReference type="PANTHER" id="PTHR43776:SF7">
    <property type="entry name" value="D,D-DIPEPTIDE TRANSPORT ATP-BINDING PROTEIN DDPF-RELATED"/>
    <property type="match status" value="1"/>
</dbReference>
<evidence type="ECO:0000256" key="5">
    <source>
        <dbReference type="ARBA" id="ARBA00022840"/>
    </source>
</evidence>
<sequence>MSLLALENVDFAYRPGQPVLSGVSLSVAPGGHLGIVGESGSGKTTVLRLLLGLAAPQGGRVLSDGRPLDIRSRAALRAHRRLVQPVFQDPYTALDPRMSVRRILTEPLQALSLPGDPAAEVSRVLAAVDLPPDSAGRRPKDFSGGQRQRIAIARALIARPRVLLADEPVSALDLSTRVRIIDLLAGLSRETTLVLVSHDLAVVAALCPHLLVLERGRIVEAGATRQILDAPSHPYTQRLLASLPRLPR</sequence>
<evidence type="ECO:0000313" key="7">
    <source>
        <dbReference type="EMBL" id="MFC3088286.1"/>
    </source>
</evidence>
<protein>
    <submittedName>
        <fullName evidence="7">ABC transporter ATP-binding protein</fullName>
    </submittedName>
</protein>
<dbReference type="InterPro" id="IPR003593">
    <property type="entry name" value="AAA+_ATPase"/>
</dbReference>
<evidence type="ECO:0000259" key="6">
    <source>
        <dbReference type="PROSITE" id="PS50893"/>
    </source>
</evidence>
<dbReference type="Gene3D" id="3.40.50.300">
    <property type="entry name" value="P-loop containing nucleotide triphosphate hydrolases"/>
    <property type="match status" value="1"/>
</dbReference>
<comment type="subcellular location">
    <subcellularLocation>
        <location evidence="1">Cell inner membrane</location>
        <topology evidence="1">Peripheral membrane protein</topology>
    </subcellularLocation>
</comment>
<dbReference type="InterPro" id="IPR017871">
    <property type="entry name" value="ABC_transporter-like_CS"/>
</dbReference>
<keyword evidence="8" id="KW-1185">Reference proteome</keyword>
<organism evidence="7 8">
    <name type="scientific">Tabrizicola soli</name>
    <dbReference type="NCBI Taxonomy" id="2185115"/>
    <lineage>
        <taxon>Bacteria</taxon>
        <taxon>Pseudomonadati</taxon>
        <taxon>Pseudomonadota</taxon>
        <taxon>Alphaproteobacteria</taxon>
        <taxon>Rhodobacterales</taxon>
        <taxon>Paracoccaceae</taxon>
        <taxon>Tabrizicola</taxon>
    </lineage>
</organism>
<dbReference type="InterPro" id="IPR003439">
    <property type="entry name" value="ABC_transporter-like_ATP-bd"/>
</dbReference>
<accession>A0ABV7E0X7</accession>
<dbReference type="InterPro" id="IPR050319">
    <property type="entry name" value="ABC_transp_ATP-bind"/>
</dbReference>
<dbReference type="PROSITE" id="PS00211">
    <property type="entry name" value="ABC_TRANSPORTER_1"/>
    <property type="match status" value="1"/>
</dbReference>
<keyword evidence="5 7" id="KW-0067">ATP-binding</keyword>
<evidence type="ECO:0000256" key="2">
    <source>
        <dbReference type="ARBA" id="ARBA00005417"/>
    </source>
</evidence>
<dbReference type="SUPFAM" id="SSF52540">
    <property type="entry name" value="P-loop containing nucleoside triphosphate hydrolases"/>
    <property type="match status" value="1"/>
</dbReference>
<dbReference type="PANTHER" id="PTHR43776">
    <property type="entry name" value="TRANSPORT ATP-BINDING PROTEIN"/>
    <property type="match status" value="1"/>
</dbReference>
<dbReference type="Pfam" id="PF08352">
    <property type="entry name" value="oligo_HPY"/>
    <property type="match status" value="1"/>
</dbReference>
<dbReference type="Proteomes" id="UP001595445">
    <property type="component" value="Unassembled WGS sequence"/>
</dbReference>
<dbReference type="EMBL" id="JBHRSM010000052">
    <property type="protein sequence ID" value="MFC3088286.1"/>
    <property type="molecule type" value="Genomic_DNA"/>
</dbReference>
<dbReference type="CDD" id="cd03257">
    <property type="entry name" value="ABC_NikE_OppD_transporters"/>
    <property type="match status" value="1"/>
</dbReference>
<proteinExistence type="inferred from homology"/>
<keyword evidence="4" id="KW-0547">Nucleotide-binding</keyword>
<dbReference type="InterPro" id="IPR027417">
    <property type="entry name" value="P-loop_NTPase"/>
</dbReference>
<name>A0ABV7E0X7_9RHOB</name>
<dbReference type="GO" id="GO:0005524">
    <property type="term" value="F:ATP binding"/>
    <property type="evidence" value="ECO:0007669"/>
    <property type="project" value="UniProtKB-KW"/>
</dbReference>
<comment type="caution">
    <text evidence="7">The sequence shown here is derived from an EMBL/GenBank/DDBJ whole genome shotgun (WGS) entry which is preliminary data.</text>
</comment>
<evidence type="ECO:0000256" key="1">
    <source>
        <dbReference type="ARBA" id="ARBA00004417"/>
    </source>
</evidence>
<evidence type="ECO:0000256" key="4">
    <source>
        <dbReference type="ARBA" id="ARBA00022741"/>
    </source>
</evidence>
<reference evidence="8" key="1">
    <citation type="journal article" date="2019" name="Int. J. Syst. Evol. Microbiol.">
        <title>The Global Catalogue of Microorganisms (GCM) 10K type strain sequencing project: providing services to taxonomists for standard genome sequencing and annotation.</title>
        <authorList>
            <consortium name="The Broad Institute Genomics Platform"/>
            <consortium name="The Broad Institute Genome Sequencing Center for Infectious Disease"/>
            <person name="Wu L."/>
            <person name="Ma J."/>
        </authorList>
    </citation>
    <scope>NUCLEOTIDE SEQUENCE [LARGE SCALE GENOMIC DNA]</scope>
    <source>
        <strain evidence="8">KCTC 62102</strain>
    </source>
</reference>
<dbReference type="InterPro" id="IPR013563">
    <property type="entry name" value="Oligopep_ABC_C"/>
</dbReference>